<evidence type="ECO:0000313" key="1">
    <source>
        <dbReference type="EMBL" id="MFC3860651.1"/>
    </source>
</evidence>
<keyword evidence="2" id="KW-1185">Reference proteome</keyword>
<organism evidence="1 2">
    <name type="scientific">Deinococcus antarcticus</name>
    <dbReference type="NCBI Taxonomy" id="1298767"/>
    <lineage>
        <taxon>Bacteria</taxon>
        <taxon>Thermotogati</taxon>
        <taxon>Deinococcota</taxon>
        <taxon>Deinococci</taxon>
        <taxon>Deinococcales</taxon>
        <taxon>Deinococcaceae</taxon>
        <taxon>Deinococcus</taxon>
    </lineage>
</organism>
<name>A0ABV8A7Z6_9DEIO</name>
<comment type="caution">
    <text evidence="1">The sequence shown here is derived from an EMBL/GenBank/DDBJ whole genome shotgun (WGS) entry which is preliminary data.</text>
</comment>
<proteinExistence type="predicted"/>
<accession>A0ABV8A7Z6</accession>
<gene>
    <name evidence="1" type="ORF">ACFOPQ_07735</name>
</gene>
<sequence length="60" mass="6634">MSLTQVIRTDAPLRALLKQVIRKPQWTKPTVKVPPVSARANLTGTAFDYLLVCCGRQANP</sequence>
<reference evidence="2" key="1">
    <citation type="journal article" date="2019" name="Int. J. Syst. Evol. Microbiol.">
        <title>The Global Catalogue of Microorganisms (GCM) 10K type strain sequencing project: providing services to taxonomists for standard genome sequencing and annotation.</title>
        <authorList>
            <consortium name="The Broad Institute Genomics Platform"/>
            <consortium name="The Broad Institute Genome Sequencing Center for Infectious Disease"/>
            <person name="Wu L."/>
            <person name="Ma J."/>
        </authorList>
    </citation>
    <scope>NUCLEOTIDE SEQUENCE [LARGE SCALE GENOMIC DNA]</scope>
    <source>
        <strain evidence="2">CCTCC AB 2013263</strain>
    </source>
</reference>
<dbReference type="EMBL" id="JBHRZF010000090">
    <property type="protein sequence ID" value="MFC3860651.1"/>
    <property type="molecule type" value="Genomic_DNA"/>
</dbReference>
<evidence type="ECO:0000313" key="2">
    <source>
        <dbReference type="Proteomes" id="UP001595748"/>
    </source>
</evidence>
<dbReference type="RefSeq" id="WP_380076794.1">
    <property type="nucleotide sequence ID" value="NZ_JBHRZF010000090.1"/>
</dbReference>
<dbReference type="Proteomes" id="UP001595748">
    <property type="component" value="Unassembled WGS sequence"/>
</dbReference>
<protein>
    <submittedName>
        <fullName evidence="1">Uncharacterized protein</fullName>
    </submittedName>
</protein>